<gene>
    <name evidence="2" type="ORF">GGR32_000081</name>
</gene>
<evidence type="ECO:0000313" key="3">
    <source>
        <dbReference type="Proteomes" id="UP000553034"/>
    </source>
</evidence>
<dbReference type="Proteomes" id="UP000553034">
    <property type="component" value="Unassembled WGS sequence"/>
</dbReference>
<keyword evidence="1" id="KW-0732">Signal</keyword>
<name>A0A840EHA6_9FLAO</name>
<dbReference type="AlphaFoldDB" id="A0A840EHA6"/>
<comment type="caution">
    <text evidence="2">The sequence shown here is derived from an EMBL/GenBank/DDBJ whole genome shotgun (WGS) entry which is preliminary data.</text>
</comment>
<sequence>MKLYSCLLFLFLCIAISFAQNTTITASVELLEEANSLSITQEIEYTNTSTKTLTEIFLNDWANAFSHKLTPLGKKFTEDYERKFYYANEEERGSTLLLKLTNNEENLIWERPENQPDIIRVKLNKVLLPQQSLKLSLVYTVKIPSSSFTRFGYDDKGYKLNYWLITPSVYKNSWQTYSHKNLDDMYFNKFNLSLNLLLPKNYSVFSSLHQQIEDTQITLTGHKLLNTKLYLLKEAEFKSFNTRYFTLISNIDNNTMQEGMQSIIINRIADYLQQHLGNFPQDKMLLTQEDYLNNPVYGLNQLPKFIQPFPDGFQYEIKMLKSITRQYLANSLTLNPRTEKWVYDAITTKLMIDYVNTYYKDMKLLGNLSSIIGVRWFHLADVNFNYRYAFLYLNMARMNLDQPVNSQTDSLLKFNKNIAIPFKAGVGLEVLDDYLKENKIPNAIKYFFNTYQLSEVTADDFYESLQKYSNKNINWFKNDYINSSKKIDFKIQAVEKETDSLIVHIKNKSSNQIPVPVYGLSKNKIVYKTWVSPQNGNYTAKIPKKNVTRIAVNYEGILPEFNQRNNYKKVTGIFNRPPQIRLLKDIEDPRYQQSFLMPEFSYNLYDGLSLGPRLSNRSFLRKTFNYKISPKYGLRSNALVGSATLSNTHQYQEQPIYQVTYGFSGTRNSYAKNLFYYRFSPYLNIYFREPDLRNNKRQILSLRSVNVLRDGSILNPTEEPDYSIANIQYTYSNRNFINYFATTLDYQVAKKFSKISATAKWRKLFLNNRQIELRLFAGAFLFNESTNSNYFSFALDRPSDYMFDYNYYGRSESSGLFSQQYIAAEGGFKSKLEPAFANQYMLTANTSFTLWNWIMLYADVGIVKNRTQKAEFLYDSGIRLNLVQDYFEIYLPLYSSLGWEPEQNNYDQKIRFIISLDFNTLIKLFTRKWY</sequence>
<dbReference type="Gene3D" id="1.10.390.10">
    <property type="entry name" value="Neutral Protease Domain 2"/>
    <property type="match status" value="1"/>
</dbReference>
<protein>
    <recommendedName>
        <fullName evidence="4">Aminopeptidase</fullName>
    </recommendedName>
</protein>
<proteinExistence type="predicted"/>
<reference evidence="2 3" key="1">
    <citation type="submission" date="2020-08" db="EMBL/GenBank/DDBJ databases">
        <title>Genomic Encyclopedia of Type Strains, Phase IV (KMG-IV): sequencing the most valuable type-strain genomes for metagenomic binning, comparative biology and taxonomic classification.</title>
        <authorList>
            <person name="Goeker M."/>
        </authorList>
    </citation>
    <scope>NUCLEOTIDE SEQUENCE [LARGE SCALE GENOMIC DNA]</scope>
    <source>
        <strain evidence="2 3">DSM 29568</strain>
    </source>
</reference>
<accession>A0A840EHA6</accession>
<feature type="signal peptide" evidence="1">
    <location>
        <begin position="1"/>
        <end position="19"/>
    </location>
</feature>
<evidence type="ECO:0000313" key="2">
    <source>
        <dbReference type="EMBL" id="MBB4117809.1"/>
    </source>
</evidence>
<dbReference type="RefSeq" id="WP_183475468.1">
    <property type="nucleotide sequence ID" value="NZ_JACIFO010000001.1"/>
</dbReference>
<dbReference type="InterPro" id="IPR027268">
    <property type="entry name" value="Peptidase_M4/M1_CTD_sf"/>
</dbReference>
<evidence type="ECO:0000256" key="1">
    <source>
        <dbReference type="SAM" id="SignalP"/>
    </source>
</evidence>
<organism evidence="2 3">
    <name type="scientific">Mesonia hippocampi</name>
    <dbReference type="NCBI Taxonomy" id="1628250"/>
    <lineage>
        <taxon>Bacteria</taxon>
        <taxon>Pseudomonadati</taxon>
        <taxon>Bacteroidota</taxon>
        <taxon>Flavobacteriia</taxon>
        <taxon>Flavobacteriales</taxon>
        <taxon>Flavobacteriaceae</taxon>
        <taxon>Mesonia</taxon>
    </lineage>
</organism>
<dbReference type="EMBL" id="JACIFO010000001">
    <property type="protein sequence ID" value="MBB4117809.1"/>
    <property type="molecule type" value="Genomic_DNA"/>
</dbReference>
<keyword evidence="3" id="KW-1185">Reference proteome</keyword>
<feature type="chain" id="PRO_5032653233" description="Aminopeptidase" evidence="1">
    <location>
        <begin position="20"/>
        <end position="930"/>
    </location>
</feature>
<evidence type="ECO:0008006" key="4">
    <source>
        <dbReference type="Google" id="ProtNLM"/>
    </source>
</evidence>